<sequence>MVRNVVSVILCGALVAPLAATGAPAHAERGSPPVHAVVGGKLAPDGWFPWMVRLSMGCGGALTAPRVVLTAGHCVAGTGPDTSIRVIAGVADLKSPNAIVARSVTVIRATGFHGEVNGDDWAVIKLDRALKLPVLPLSRGGDDGPQTILGWGQTGETNPVQQRRLRYATVSIVADATCAAAYRKVGVDLVAGESICASAPGVDTCQGDSGGPMVRRTGRHGWVQTGIVSWGVGCARKGYPGVYTQVSTFQAAIRAATRRLA</sequence>
<evidence type="ECO:0000313" key="6">
    <source>
        <dbReference type="Proteomes" id="UP000292564"/>
    </source>
</evidence>
<gene>
    <name evidence="5" type="ORF">EV385_1996</name>
</gene>
<accession>A0A4Q7ZHC3</accession>
<comment type="caution">
    <text evidence="5">The sequence shown here is derived from an EMBL/GenBank/DDBJ whole genome shotgun (WGS) entry which is preliminary data.</text>
</comment>
<dbReference type="PRINTS" id="PR00722">
    <property type="entry name" value="CHYMOTRYPSIN"/>
</dbReference>
<evidence type="ECO:0000313" key="5">
    <source>
        <dbReference type="EMBL" id="RZU50230.1"/>
    </source>
</evidence>
<protein>
    <submittedName>
        <fullName evidence="5">Trypsin</fullName>
    </submittedName>
</protein>
<dbReference type="EMBL" id="SHKY01000001">
    <property type="protein sequence ID" value="RZU50230.1"/>
    <property type="molecule type" value="Genomic_DNA"/>
</dbReference>
<dbReference type="PROSITE" id="PS00135">
    <property type="entry name" value="TRYPSIN_SER"/>
    <property type="match status" value="1"/>
</dbReference>
<feature type="chain" id="PRO_5038655622" evidence="3">
    <location>
        <begin position="28"/>
        <end position="261"/>
    </location>
</feature>
<evidence type="ECO:0000256" key="1">
    <source>
        <dbReference type="ARBA" id="ARBA00023157"/>
    </source>
</evidence>
<dbReference type="AlphaFoldDB" id="A0A4Q7ZHC3"/>
<dbReference type="Gene3D" id="2.40.10.10">
    <property type="entry name" value="Trypsin-like serine proteases"/>
    <property type="match status" value="2"/>
</dbReference>
<dbReference type="GO" id="GO:0006508">
    <property type="term" value="P:proteolysis"/>
    <property type="evidence" value="ECO:0007669"/>
    <property type="project" value="UniProtKB-KW"/>
</dbReference>
<dbReference type="FunFam" id="2.40.10.10:FF:000002">
    <property type="entry name" value="Transmembrane protease serine"/>
    <property type="match status" value="1"/>
</dbReference>
<organism evidence="5 6">
    <name type="scientific">Krasilnikovia cinnamomea</name>
    <dbReference type="NCBI Taxonomy" id="349313"/>
    <lineage>
        <taxon>Bacteria</taxon>
        <taxon>Bacillati</taxon>
        <taxon>Actinomycetota</taxon>
        <taxon>Actinomycetes</taxon>
        <taxon>Micromonosporales</taxon>
        <taxon>Micromonosporaceae</taxon>
        <taxon>Krasilnikovia</taxon>
    </lineage>
</organism>
<dbReference type="InterPro" id="IPR009003">
    <property type="entry name" value="Peptidase_S1_PA"/>
</dbReference>
<dbReference type="InterPro" id="IPR001314">
    <property type="entry name" value="Peptidase_S1A"/>
</dbReference>
<dbReference type="GO" id="GO:0004252">
    <property type="term" value="F:serine-type endopeptidase activity"/>
    <property type="evidence" value="ECO:0007669"/>
    <property type="project" value="InterPro"/>
</dbReference>
<dbReference type="InterPro" id="IPR043504">
    <property type="entry name" value="Peptidase_S1_PA_chymotrypsin"/>
</dbReference>
<proteinExistence type="predicted"/>
<keyword evidence="2" id="KW-0720">Serine protease</keyword>
<dbReference type="PROSITE" id="PS00134">
    <property type="entry name" value="TRYPSIN_HIS"/>
    <property type="match status" value="1"/>
</dbReference>
<keyword evidence="6" id="KW-1185">Reference proteome</keyword>
<dbReference type="OrthoDB" id="1496095at2"/>
<feature type="domain" description="Peptidase S1" evidence="4">
    <location>
        <begin position="37"/>
        <end position="258"/>
    </location>
</feature>
<dbReference type="InterPro" id="IPR033116">
    <property type="entry name" value="TRYPSIN_SER"/>
</dbReference>
<keyword evidence="1" id="KW-1015">Disulfide bond</keyword>
<name>A0A4Q7ZHC3_9ACTN</name>
<dbReference type="SMART" id="SM00020">
    <property type="entry name" value="Tryp_SPc"/>
    <property type="match status" value="1"/>
</dbReference>
<dbReference type="SUPFAM" id="SSF50494">
    <property type="entry name" value="Trypsin-like serine proteases"/>
    <property type="match status" value="1"/>
</dbReference>
<dbReference type="PROSITE" id="PS50240">
    <property type="entry name" value="TRYPSIN_DOM"/>
    <property type="match status" value="1"/>
</dbReference>
<evidence type="ECO:0000256" key="2">
    <source>
        <dbReference type="RuleBase" id="RU363034"/>
    </source>
</evidence>
<keyword evidence="2" id="KW-0645">Protease</keyword>
<keyword evidence="3" id="KW-0732">Signal</keyword>
<dbReference type="PANTHER" id="PTHR24253">
    <property type="entry name" value="TRANSMEMBRANE PROTEASE SERINE"/>
    <property type="match status" value="1"/>
</dbReference>
<dbReference type="InterPro" id="IPR018114">
    <property type="entry name" value="TRYPSIN_HIS"/>
</dbReference>
<evidence type="ECO:0000259" key="4">
    <source>
        <dbReference type="PROSITE" id="PS50240"/>
    </source>
</evidence>
<dbReference type="CDD" id="cd00190">
    <property type="entry name" value="Tryp_SPc"/>
    <property type="match status" value="1"/>
</dbReference>
<dbReference type="InterPro" id="IPR001254">
    <property type="entry name" value="Trypsin_dom"/>
</dbReference>
<keyword evidence="2" id="KW-0378">Hydrolase</keyword>
<feature type="signal peptide" evidence="3">
    <location>
        <begin position="1"/>
        <end position="27"/>
    </location>
</feature>
<dbReference type="Pfam" id="PF00089">
    <property type="entry name" value="Trypsin"/>
    <property type="match status" value="1"/>
</dbReference>
<reference evidence="5 6" key="1">
    <citation type="submission" date="2019-02" db="EMBL/GenBank/DDBJ databases">
        <title>Sequencing the genomes of 1000 actinobacteria strains.</title>
        <authorList>
            <person name="Klenk H.-P."/>
        </authorList>
    </citation>
    <scope>NUCLEOTIDE SEQUENCE [LARGE SCALE GENOMIC DNA]</scope>
    <source>
        <strain evidence="5 6">DSM 45162</strain>
    </source>
</reference>
<dbReference type="Proteomes" id="UP000292564">
    <property type="component" value="Unassembled WGS sequence"/>
</dbReference>
<dbReference type="PANTHER" id="PTHR24253:SF153">
    <property type="entry name" value="SERINE PROTEASE HEPSIN"/>
    <property type="match status" value="1"/>
</dbReference>
<evidence type="ECO:0000256" key="3">
    <source>
        <dbReference type="SAM" id="SignalP"/>
    </source>
</evidence>